<evidence type="ECO:0000313" key="2">
    <source>
        <dbReference type="Proteomes" id="UP000325315"/>
    </source>
</evidence>
<dbReference type="EMBL" id="SMMG02000006">
    <property type="protein sequence ID" value="KAA3470693.1"/>
    <property type="molecule type" value="Genomic_DNA"/>
</dbReference>
<protein>
    <submittedName>
        <fullName evidence="1">Uncharacterized protein</fullName>
    </submittedName>
</protein>
<reference evidence="1" key="1">
    <citation type="submission" date="2019-08" db="EMBL/GenBank/DDBJ databases">
        <authorList>
            <person name="Liu F."/>
        </authorList>
    </citation>
    <scope>NUCLEOTIDE SEQUENCE [LARGE SCALE GENOMIC DNA]</scope>
    <source>
        <strain evidence="1">PA1801</strain>
        <tissue evidence="1">Leaf</tissue>
    </source>
</reference>
<dbReference type="AlphaFoldDB" id="A0A5B6VNQ0"/>
<gene>
    <name evidence="1" type="ORF">EPI10_016382</name>
</gene>
<organism evidence="1 2">
    <name type="scientific">Gossypium australe</name>
    <dbReference type="NCBI Taxonomy" id="47621"/>
    <lineage>
        <taxon>Eukaryota</taxon>
        <taxon>Viridiplantae</taxon>
        <taxon>Streptophyta</taxon>
        <taxon>Embryophyta</taxon>
        <taxon>Tracheophyta</taxon>
        <taxon>Spermatophyta</taxon>
        <taxon>Magnoliopsida</taxon>
        <taxon>eudicotyledons</taxon>
        <taxon>Gunneridae</taxon>
        <taxon>Pentapetalae</taxon>
        <taxon>rosids</taxon>
        <taxon>malvids</taxon>
        <taxon>Malvales</taxon>
        <taxon>Malvaceae</taxon>
        <taxon>Malvoideae</taxon>
        <taxon>Gossypium</taxon>
    </lineage>
</organism>
<accession>A0A5B6VNQ0</accession>
<name>A0A5B6VNQ0_9ROSI</name>
<evidence type="ECO:0000313" key="1">
    <source>
        <dbReference type="EMBL" id="KAA3470693.1"/>
    </source>
</evidence>
<keyword evidence="2" id="KW-1185">Reference proteome</keyword>
<proteinExistence type="predicted"/>
<comment type="caution">
    <text evidence="1">The sequence shown here is derived from an EMBL/GenBank/DDBJ whole genome shotgun (WGS) entry which is preliminary data.</text>
</comment>
<sequence>MVKRGYEAITEVLVEWANSIRIIWSEGYLIQAKISSGKRVIFMNLNETGSFHQISRFLSHLEKGREGIVFRHQSEAVMTQQKARARAKGKRGGKREKKIEEGRVHIL</sequence>
<dbReference type="Proteomes" id="UP000325315">
    <property type="component" value="Unassembled WGS sequence"/>
</dbReference>